<name>A0ABT6GB86_9PROT</name>
<dbReference type="InterPro" id="IPR001638">
    <property type="entry name" value="Solute-binding_3/MltF_N"/>
</dbReference>
<dbReference type="SMART" id="SM00062">
    <property type="entry name" value="PBPb"/>
    <property type="match status" value="1"/>
</dbReference>
<sequence>MVIFTASVITRRKSPRRLTGVICAVMIGLCVVMLANGPARAYDQTFNRGNHGYLIAAFSVWEPFVIEGEDGTKQGIDVALLAEIANRLGLILEFYPCPWRRCLKTLEDGQIDVLTSFAYTDERAKFAHYITPPYSQVTPVFYVNRDNPVPIEEYGDLRNLMIGSVVDSRYFEPFDSDSSLDKFEAGSEMILLRMLNAKRIDTIVGSDSNADFEIRRNHLEGTIIKAPFRSGIHNDIHMVVSRKSPLMARVGEISQIMQDLFDEGFIDQLHQQYWPDKGPGPRQSGTQTKQPNQ</sequence>
<dbReference type="SUPFAM" id="SSF53850">
    <property type="entry name" value="Periplasmic binding protein-like II"/>
    <property type="match status" value="1"/>
</dbReference>
<evidence type="ECO:0000259" key="3">
    <source>
        <dbReference type="SMART" id="SM00062"/>
    </source>
</evidence>
<dbReference type="EMBL" id="JARSBO010000004">
    <property type="protein sequence ID" value="MDG4719332.1"/>
    <property type="molecule type" value="Genomic_DNA"/>
</dbReference>
<evidence type="ECO:0000256" key="1">
    <source>
        <dbReference type="ARBA" id="ARBA00022729"/>
    </source>
</evidence>
<gene>
    <name evidence="4" type="ORF">P7680_10005</name>
</gene>
<dbReference type="PANTHER" id="PTHR35936:SF35">
    <property type="entry name" value="L-CYSTINE-BINDING PROTEIN TCYJ"/>
    <property type="match status" value="1"/>
</dbReference>
<feature type="region of interest" description="Disordered" evidence="2">
    <location>
        <begin position="271"/>
        <end position="293"/>
    </location>
</feature>
<dbReference type="Proteomes" id="UP001529180">
    <property type="component" value="Unassembled WGS sequence"/>
</dbReference>
<accession>A0ABT6GB86</accession>
<keyword evidence="5" id="KW-1185">Reference proteome</keyword>
<dbReference type="RefSeq" id="WP_114102689.1">
    <property type="nucleotide sequence ID" value="NZ_JARSBO010000004.1"/>
</dbReference>
<feature type="compositionally biased region" description="Polar residues" evidence="2">
    <location>
        <begin position="283"/>
        <end position="293"/>
    </location>
</feature>
<evidence type="ECO:0000313" key="4">
    <source>
        <dbReference type="EMBL" id="MDG4719332.1"/>
    </source>
</evidence>
<organism evidence="4 5">
    <name type="scientific">Thalassospira aquimaris</name>
    <dbReference type="NCBI Taxonomy" id="3037796"/>
    <lineage>
        <taxon>Bacteria</taxon>
        <taxon>Pseudomonadati</taxon>
        <taxon>Pseudomonadota</taxon>
        <taxon>Alphaproteobacteria</taxon>
        <taxon>Rhodospirillales</taxon>
        <taxon>Thalassospiraceae</taxon>
        <taxon>Thalassospira</taxon>
    </lineage>
</organism>
<dbReference type="PANTHER" id="PTHR35936">
    <property type="entry name" value="MEMBRANE-BOUND LYTIC MUREIN TRANSGLYCOSYLASE F"/>
    <property type="match status" value="1"/>
</dbReference>
<proteinExistence type="predicted"/>
<dbReference type="Gene3D" id="3.40.190.10">
    <property type="entry name" value="Periplasmic binding protein-like II"/>
    <property type="match status" value="2"/>
</dbReference>
<dbReference type="Pfam" id="PF00497">
    <property type="entry name" value="SBP_bac_3"/>
    <property type="match status" value="1"/>
</dbReference>
<evidence type="ECO:0000256" key="2">
    <source>
        <dbReference type="SAM" id="MobiDB-lite"/>
    </source>
</evidence>
<feature type="domain" description="Solute-binding protein family 3/N-terminal" evidence="3">
    <location>
        <begin position="57"/>
        <end position="277"/>
    </location>
</feature>
<comment type="caution">
    <text evidence="4">The sequence shown here is derived from an EMBL/GenBank/DDBJ whole genome shotgun (WGS) entry which is preliminary data.</text>
</comment>
<keyword evidence="1" id="KW-0732">Signal</keyword>
<protein>
    <submittedName>
        <fullName evidence="4">Transporter substrate-binding domain-containing protein</fullName>
    </submittedName>
</protein>
<evidence type="ECO:0000313" key="5">
    <source>
        <dbReference type="Proteomes" id="UP001529180"/>
    </source>
</evidence>
<reference evidence="4 5" key="1">
    <citation type="submission" date="2023-03" db="EMBL/GenBank/DDBJ databases">
        <title>Strain FZY0004 represents a novel species in the genus Thalassospira isolated from seawater.</title>
        <authorList>
            <person name="Fu Z.-Y."/>
        </authorList>
    </citation>
    <scope>NUCLEOTIDE SEQUENCE [LARGE SCALE GENOMIC DNA]</scope>
    <source>
        <strain evidence="4 5">FZY0004</strain>
    </source>
</reference>